<proteinExistence type="predicted"/>
<keyword evidence="3" id="KW-1185">Reference proteome</keyword>
<protein>
    <submittedName>
        <fullName evidence="2">Uncharacterized protein</fullName>
    </submittedName>
</protein>
<keyword evidence="1" id="KW-1133">Transmembrane helix</keyword>
<sequence>MSTGVMSGQQESINFLVQERFQLYWRKIKLDHCLILRSLALWSVYYDTRQREHDFKPSDIGGSMGLLIGASVIALLEAMDAFATTLAGRWRQKKKLQRPSTRETESEM</sequence>
<dbReference type="Proteomes" id="UP001209878">
    <property type="component" value="Unassembled WGS sequence"/>
</dbReference>
<organism evidence="2 3">
    <name type="scientific">Ridgeia piscesae</name>
    <name type="common">Tubeworm</name>
    <dbReference type="NCBI Taxonomy" id="27915"/>
    <lineage>
        <taxon>Eukaryota</taxon>
        <taxon>Metazoa</taxon>
        <taxon>Spiralia</taxon>
        <taxon>Lophotrochozoa</taxon>
        <taxon>Annelida</taxon>
        <taxon>Polychaeta</taxon>
        <taxon>Sedentaria</taxon>
        <taxon>Canalipalpata</taxon>
        <taxon>Sabellida</taxon>
        <taxon>Siboglinidae</taxon>
        <taxon>Ridgeia</taxon>
    </lineage>
</organism>
<evidence type="ECO:0000313" key="3">
    <source>
        <dbReference type="Proteomes" id="UP001209878"/>
    </source>
</evidence>
<dbReference type="AlphaFoldDB" id="A0AAD9L0R2"/>
<evidence type="ECO:0000256" key="1">
    <source>
        <dbReference type="SAM" id="Phobius"/>
    </source>
</evidence>
<accession>A0AAD9L0R2</accession>
<dbReference type="EMBL" id="JAODUO010000434">
    <property type="protein sequence ID" value="KAK2180647.1"/>
    <property type="molecule type" value="Genomic_DNA"/>
</dbReference>
<keyword evidence="1" id="KW-0472">Membrane</keyword>
<keyword evidence="1" id="KW-0812">Transmembrane</keyword>
<gene>
    <name evidence="2" type="ORF">NP493_434g02041</name>
</gene>
<dbReference type="Gene3D" id="1.10.287.770">
    <property type="entry name" value="YojJ-like"/>
    <property type="match status" value="1"/>
</dbReference>
<evidence type="ECO:0000313" key="2">
    <source>
        <dbReference type="EMBL" id="KAK2180647.1"/>
    </source>
</evidence>
<comment type="caution">
    <text evidence="2">The sequence shown here is derived from an EMBL/GenBank/DDBJ whole genome shotgun (WGS) entry which is preliminary data.</text>
</comment>
<name>A0AAD9L0R2_RIDPI</name>
<feature type="transmembrane region" description="Helical" evidence="1">
    <location>
        <begin position="66"/>
        <end position="88"/>
    </location>
</feature>
<reference evidence="2" key="1">
    <citation type="journal article" date="2023" name="Mol. Biol. Evol.">
        <title>Third-Generation Sequencing Reveals the Adaptive Role of the Epigenome in Three Deep-Sea Polychaetes.</title>
        <authorList>
            <person name="Perez M."/>
            <person name="Aroh O."/>
            <person name="Sun Y."/>
            <person name="Lan Y."/>
            <person name="Juniper S.K."/>
            <person name="Young C.R."/>
            <person name="Angers B."/>
            <person name="Qian P.Y."/>
        </authorList>
    </citation>
    <scope>NUCLEOTIDE SEQUENCE</scope>
    <source>
        <strain evidence="2">R07B-5</strain>
    </source>
</reference>